<feature type="domain" description="NADAR" evidence="3">
    <location>
        <begin position="7"/>
        <end position="145"/>
    </location>
</feature>
<comment type="catalytic activity">
    <reaction evidence="1">
        <text>5-amino-6-(5-phospho-D-ribosylamino)uracil + H2O = 5,6-diaminouracil + D-ribose 5-phosphate</text>
        <dbReference type="Rhea" id="RHEA:55020"/>
        <dbReference type="ChEBI" id="CHEBI:15377"/>
        <dbReference type="ChEBI" id="CHEBI:46252"/>
        <dbReference type="ChEBI" id="CHEBI:58453"/>
        <dbReference type="ChEBI" id="CHEBI:78346"/>
    </reaction>
</comment>
<dbReference type="InterPro" id="IPR012816">
    <property type="entry name" value="NADAR"/>
</dbReference>
<dbReference type="RefSeq" id="WP_188432485.1">
    <property type="nucleotide sequence ID" value="NZ_BMEX01000006.1"/>
</dbReference>
<keyword evidence="5" id="KW-1185">Reference proteome</keyword>
<proteinExistence type="predicted"/>
<dbReference type="EMBL" id="BMEX01000006">
    <property type="protein sequence ID" value="GGA47610.1"/>
    <property type="molecule type" value="Genomic_DNA"/>
</dbReference>
<dbReference type="CDD" id="cd15457">
    <property type="entry name" value="NADAR"/>
    <property type="match status" value="1"/>
</dbReference>
<accession>A0ABQ1GP02</accession>
<dbReference type="NCBIfam" id="TIGR02464">
    <property type="entry name" value="ribofla_fusion"/>
    <property type="match status" value="1"/>
</dbReference>
<organism evidence="4 5">
    <name type="scientific">Kroppenstedtia guangzhouensis</name>
    <dbReference type="NCBI Taxonomy" id="1274356"/>
    <lineage>
        <taxon>Bacteria</taxon>
        <taxon>Bacillati</taxon>
        <taxon>Bacillota</taxon>
        <taxon>Bacilli</taxon>
        <taxon>Bacillales</taxon>
        <taxon>Thermoactinomycetaceae</taxon>
        <taxon>Kroppenstedtia</taxon>
    </lineage>
</organism>
<dbReference type="Proteomes" id="UP000617979">
    <property type="component" value="Unassembled WGS sequence"/>
</dbReference>
<evidence type="ECO:0000313" key="4">
    <source>
        <dbReference type="EMBL" id="GGA47610.1"/>
    </source>
</evidence>
<sequence length="150" mass="17559">MRKIIRFYRVRDAYGCFSNFAPFPIELKGKTWPTSEHYFQAQKFAGTRWEEVIRLEKSPMKAARQGRSRALPLRPDWEDVKDRIMEEAVYAKFTQHPDLRRVLLGTEKAVLVEHTANDRYWGDGGDGSGENRLGKILMEIRERLRTEPSS</sequence>
<dbReference type="Gene3D" id="1.10.357.40">
    <property type="entry name" value="YbiA-like"/>
    <property type="match status" value="1"/>
</dbReference>
<protein>
    <submittedName>
        <fullName evidence="4">Swarming motility protein</fullName>
    </submittedName>
</protein>
<evidence type="ECO:0000256" key="2">
    <source>
        <dbReference type="ARBA" id="ARBA00000751"/>
    </source>
</evidence>
<dbReference type="InterPro" id="IPR037238">
    <property type="entry name" value="YbiA-like_sf"/>
</dbReference>
<reference evidence="5" key="1">
    <citation type="journal article" date="2019" name="Int. J. Syst. Evol. Microbiol.">
        <title>The Global Catalogue of Microorganisms (GCM) 10K type strain sequencing project: providing services to taxonomists for standard genome sequencing and annotation.</title>
        <authorList>
            <consortium name="The Broad Institute Genomics Platform"/>
            <consortium name="The Broad Institute Genome Sequencing Center for Infectious Disease"/>
            <person name="Wu L."/>
            <person name="Ma J."/>
        </authorList>
    </citation>
    <scope>NUCLEOTIDE SEQUENCE [LARGE SCALE GENOMIC DNA]</scope>
    <source>
        <strain evidence="5">CGMCC 1.12404</strain>
    </source>
</reference>
<evidence type="ECO:0000259" key="3">
    <source>
        <dbReference type="Pfam" id="PF08719"/>
    </source>
</evidence>
<name>A0ABQ1GP02_9BACL</name>
<comment type="catalytic activity">
    <reaction evidence="2">
        <text>2,5-diamino-6-hydroxy-4-(5-phosphoribosylamino)-pyrimidine + H2O = 2,5,6-triamino-4-hydroxypyrimidine + D-ribose 5-phosphate</text>
        <dbReference type="Rhea" id="RHEA:23436"/>
        <dbReference type="ChEBI" id="CHEBI:15377"/>
        <dbReference type="ChEBI" id="CHEBI:58614"/>
        <dbReference type="ChEBI" id="CHEBI:78346"/>
        <dbReference type="ChEBI" id="CHEBI:137796"/>
    </reaction>
</comment>
<evidence type="ECO:0000313" key="5">
    <source>
        <dbReference type="Proteomes" id="UP000617979"/>
    </source>
</evidence>
<dbReference type="Pfam" id="PF08719">
    <property type="entry name" value="NADAR"/>
    <property type="match status" value="1"/>
</dbReference>
<gene>
    <name evidence="4" type="ORF">GCM10007416_20940</name>
</gene>
<evidence type="ECO:0000256" key="1">
    <source>
        <dbReference type="ARBA" id="ARBA00000022"/>
    </source>
</evidence>
<comment type="caution">
    <text evidence="4">The sequence shown here is derived from an EMBL/GenBank/DDBJ whole genome shotgun (WGS) entry which is preliminary data.</text>
</comment>
<dbReference type="SUPFAM" id="SSF143990">
    <property type="entry name" value="YbiA-like"/>
    <property type="match status" value="1"/>
</dbReference>